<dbReference type="SMART" id="SM00538">
    <property type="entry name" value="POP4"/>
    <property type="match status" value="1"/>
</dbReference>
<dbReference type="STRING" id="686832.A0A0C3CFE6"/>
<comment type="similarity">
    <text evidence="2">Belongs to the eukaryotic/archaeal RNase P protein component 1 family.</text>
</comment>
<dbReference type="PANTHER" id="PTHR13348:SF0">
    <property type="entry name" value="RIBONUCLEASE P PROTEIN SUBUNIT P29"/>
    <property type="match status" value="1"/>
</dbReference>
<dbReference type="OrthoDB" id="124041at2759"/>
<evidence type="ECO:0000256" key="1">
    <source>
        <dbReference type="ARBA" id="ARBA00004123"/>
    </source>
</evidence>
<evidence type="ECO:0000256" key="2">
    <source>
        <dbReference type="ARBA" id="ARBA00006181"/>
    </source>
</evidence>
<evidence type="ECO:0000256" key="6">
    <source>
        <dbReference type="ARBA" id="ARBA00022759"/>
    </source>
</evidence>
<dbReference type="Gene3D" id="2.30.30.210">
    <property type="entry name" value="Ribonuclease P/MRP, subunit p29"/>
    <property type="match status" value="1"/>
</dbReference>
<keyword evidence="6" id="KW-0255">Endonuclease</keyword>
<evidence type="ECO:0000313" key="9">
    <source>
        <dbReference type="Proteomes" id="UP000053424"/>
    </source>
</evidence>
<reference evidence="9" key="2">
    <citation type="submission" date="2015-01" db="EMBL/GenBank/DDBJ databases">
        <title>Evolutionary Origins and Diversification of the Mycorrhizal Mutualists.</title>
        <authorList>
            <consortium name="DOE Joint Genome Institute"/>
            <consortium name="Mycorrhizal Genomics Consortium"/>
            <person name="Kohler A."/>
            <person name="Kuo A."/>
            <person name="Nagy L.G."/>
            <person name="Floudas D."/>
            <person name="Copeland A."/>
            <person name="Barry K.W."/>
            <person name="Cichocki N."/>
            <person name="Veneault-Fourrey C."/>
            <person name="LaButti K."/>
            <person name="Lindquist E.A."/>
            <person name="Lipzen A."/>
            <person name="Lundell T."/>
            <person name="Morin E."/>
            <person name="Murat C."/>
            <person name="Riley R."/>
            <person name="Ohm R."/>
            <person name="Sun H."/>
            <person name="Tunlid A."/>
            <person name="Henrissat B."/>
            <person name="Grigoriev I.V."/>
            <person name="Hibbett D.S."/>
            <person name="Martin F."/>
        </authorList>
    </citation>
    <scope>NUCLEOTIDE SEQUENCE [LARGE SCALE GENOMIC DNA]</scope>
    <source>
        <strain evidence="9">h7</strain>
    </source>
</reference>
<accession>A0A0C3CFE6</accession>
<proteinExistence type="inferred from homology"/>
<dbReference type="EMBL" id="KN831778">
    <property type="protein sequence ID" value="KIM42346.1"/>
    <property type="molecule type" value="Genomic_DNA"/>
</dbReference>
<dbReference type="GO" id="GO:0033204">
    <property type="term" value="F:ribonuclease P RNA binding"/>
    <property type="evidence" value="ECO:0007669"/>
    <property type="project" value="InterPro"/>
</dbReference>
<keyword evidence="4" id="KW-0819">tRNA processing</keyword>
<keyword evidence="3" id="KW-0963">Cytoplasm</keyword>
<dbReference type="Pfam" id="PF01868">
    <property type="entry name" value="RNase_P-MRP_p29"/>
    <property type="match status" value="1"/>
</dbReference>
<dbReference type="InterPro" id="IPR002730">
    <property type="entry name" value="Rpp29/RNP1"/>
</dbReference>
<dbReference type="GO" id="GO:0006364">
    <property type="term" value="P:rRNA processing"/>
    <property type="evidence" value="ECO:0007669"/>
    <property type="project" value="TreeGrafter"/>
</dbReference>
<protein>
    <submittedName>
        <fullName evidence="8">Uncharacterized protein</fullName>
    </submittedName>
</protein>
<organism evidence="8 9">
    <name type="scientific">Hebeloma cylindrosporum</name>
    <dbReference type="NCBI Taxonomy" id="76867"/>
    <lineage>
        <taxon>Eukaryota</taxon>
        <taxon>Fungi</taxon>
        <taxon>Dikarya</taxon>
        <taxon>Basidiomycota</taxon>
        <taxon>Agaricomycotina</taxon>
        <taxon>Agaricomycetes</taxon>
        <taxon>Agaricomycetidae</taxon>
        <taxon>Agaricales</taxon>
        <taxon>Agaricineae</taxon>
        <taxon>Hymenogastraceae</taxon>
        <taxon>Hebeloma</taxon>
    </lineage>
</organism>
<dbReference type="HAMAP" id="MF_00754">
    <property type="entry name" value="RNase_P_1"/>
    <property type="match status" value="1"/>
</dbReference>
<dbReference type="GO" id="GO:0004519">
    <property type="term" value="F:endonuclease activity"/>
    <property type="evidence" value="ECO:0007669"/>
    <property type="project" value="UniProtKB-KW"/>
</dbReference>
<evidence type="ECO:0000256" key="4">
    <source>
        <dbReference type="ARBA" id="ARBA00022694"/>
    </source>
</evidence>
<keyword evidence="9" id="KW-1185">Reference proteome</keyword>
<reference evidence="8 9" key="1">
    <citation type="submission" date="2014-04" db="EMBL/GenBank/DDBJ databases">
        <authorList>
            <consortium name="DOE Joint Genome Institute"/>
            <person name="Kuo A."/>
            <person name="Gay G."/>
            <person name="Dore J."/>
            <person name="Kohler A."/>
            <person name="Nagy L.G."/>
            <person name="Floudas D."/>
            <person name="Copeland A."/>
            <person name="Barry K.W."/>
            <person name="Cichocki N."/>
            <person name="Veneault-Fourrey C."/>
            <person name="LaButti K."/>
            <person name="Lindquist E.A."/>
            <person name="Lipzen A."/>
            <person name="Lundell T."/>
            <person name="Morin E."/>
            <person name="Murat C."/>
            <person name="Sun H."/>
            <person name="Tunlid A."/>
            <person name="Henrissat B."/>
            <person name="Grigoriev I.V."/>
            <person name="Hibbett D.S."/>
            <person name="Martin F."/>
            <person name="Nordberg H.P."/>
            <person name="Cantor M.N."/>
            <person name="Hua S.X."/>
        </authorList>
    </citation>
    <scope>NUCLEOTIDE SEQUENCE [LARGE SCALE GENOMIC DNA]</scope>
    <source>
        <strain evidence="9">h7</strain>
    </source>
</reference>
<dbReference type="Proteomes" id="UP000053424">
    <property type="component" value="Unassembled WGS sequence"/>
</dbReference>
<sequence length="284" mass="31845">MAASQLDPYSQLPFLQQSQKLRFSSANPFTPTYVASNLSLSSVPMGMYNTRVKGRQIMLENPARDSRAKKELEAKLAAKKKEKERKKLGIIGKKEAKEKGIWKFDESQAKFHLFLPLHNLWMGYMSELLGLPQKPSHAITREAAAKLMPTASGMHPKLLKADFHGSIVTISRSKNPCIVGLSGIVIHETENVFKVVTKDNKLKILPKQNSIFTFSVPLYSTLSPSHNINTPLPLPPPASSDTTETLQTVLDVPNIQFELYGNQFMFRAADRAGRKFKHKETIEL</sequence>
<dbReference type="GO" id="GO:0001682">
    <property type="term" value="P:tRNA 5'-leader removal"/>
    <property type="evidence" value="ECO:0007669"/>
    <property type="project" value="InterPro"/>
</dbReference>
<name>A0A0C3CFE6_HEBCY</name>
<evidence type="ECO:0000313" key="8">
    <source>
        <dbReference type="EMBL" id="KIM42346.1"/>
    </source>
</evidence>
<dbReference type="GO" id="GO:0016787">
    <property type="term" value="F:hydrolase activity"/>
    <property type="evidence" value="ECO:0007669"/>
    <property type="project" value="UniProtKB-KW"/>
</dbReference>
<dbReference type="PANTHER" id="PTHR13348">
    <property type="entry name" value="RIBONUCLEASE P SUBUNIT P29"/>
    <property type="match status" value="1"/>
</dbReference>
<dbReference type="AlphaFoldDB" id="A0A0C3CFE6"/>
<dbReference type="GO" id="GO:0030677">
    <property type="term" value="C:ribonuclease P complex"/>
    <property type="evidence" value="ECO:0007669"/>
    <property type="project" value="InterPro"/>
</dbReference>
<dbReference type="InterPro" id="IPR023538">
    <property type="entry name" value="RNP1"/>
</dbReference>
<dbReference type="GO" id="GO:0005634">
    <property type="term" value="C:nucleus"/>
    <property type="evidence" value="ECO:0007669"/>
    <property type="project" value="UniProtKB-SubCell"/>
</dbReference>
<dbReference type="InterPro" id="IPR036980">
    <property type="entry name" value="RNase_P/MRP_Rpp29_sf"/>
</dbReference>
<evidence type="ECO:0000256" key="3">
    <source>
        <dbReference type="ARBA" id="ARBA00022490"/>
    </source>
</evidence>
<keyword evidence="5" id="KW-0540">Nuclease</keyword>
<evidence type="ECO:0000256" key="5">
    <source>
        <dbReference type="ARBA" id="ARBA00022722"/>
    </source>
</evidence>
<dbReference type="InterPro" id="IPR016848">
    <property type="entry name" value="RNase_P/MRP_Rpp29-subunit"/>
</dbReference>
<dbReference type="GO" id="GO:0000172">
    <property type="term" value="C:ribonuclease MRP complex"/>
    <property type="evidence" value="ECO:0007669"/>
    <property type="project" value="InterPro"/>
</dbReference>
<keyword evidence="7" id="KW-0378">Hydrolase</keyword>
<dbReference type="InterPro" id="IPR023534">
    <property type="entry name" value="Rof/RNase_P-like"/>
</dbReference>
<dbReference type="HOGENOM" id="CLU_078577_1_0_1"/>
<gene>
    <name evidence="8" type="ORF">M413DRAFT_444771</name>
</gene>
<evidence type="ECO:0000256" key="7">
    <source>
        <dbReference type="ARBA" id="ARBA00022801"/>
    </source>
</evidence>
<dbReference type="SUPFAM" id="SSF101744">
    <property type="entry name" value="Rof/RNase P subunit-like"/>
    <property type="match status" value="1"/>
</dbReference>
<comment type="subcellular location">
    <subcellularLocation>
        <location evidence="1">Nucleus</location>
    </subcellularLocation>
</comment>